<evidence type="ECO:0000313" key="2">
    <source>
        <dbReference type="EMBL" id="SVC45079.1"/>
    </source>
</evidence>
<protein>
    <recommendedName>
        <fullName evidence="3">SMP-30/Gluconolactonase/LRE-like region domain-containing protein</fullName>
    </recommendedName>
</protein>
<sequence length="310" mass="31596">MKKIVIILSSIIFIAAQQKQSVDIMPGMLYERVNDTYTNPNAAKSAGNSNYNTISSYVTVTTFAGSGTSGIANGTGTAASFYSPSGLAMDGSGNLFVAELGNDLIRKITPSGVVTTFAGTEGANETADGTGTAASFYGPSDLAFDSNGNLFVVGFYSHLIRKITPAGVVTTFAGSGSEGSANGTGTEASFYYPWGIAIDSNDNLFIGEYSNNLIRKITPSGVVTTFAGSGTSGSADGIGTAASLSGPVGLSFDSDGNLFVVEFVGEKIRRITPSGSVTIFAGSGSKGSTDGTGTDASFDYPIGITIDNND</sequence>
<reference evidence="2" key="1">
    <citation type="submission" date="2018-05" db="EMBL/GenBank/DDBJ databases">
        <authorList>
            <person name="Lanie J.A."/>
            <person name="Ng W.-L."/>
            <person name="Kazmierczak K.M."/>
            <person name="Andrzejewski T.M."/>
            <person name="Davidsen T.M."/>
            <person name="Wayne K.J."/>
            <person name="Tettelin H."/>
            <person name="Glass J.I."/>
            <person name="Rusch D."/>
            <person name="Podicherti R."/>
            <person name="Tsui H.-C.T."/>
            <person name="Winkler M.E."/>
        </authorList>
    </citation>
    <scope>NUCLEOTIDE SEQUENCE</scope>
</reference>
<accession>A0A382M871</accession>
<dbReference type="EMBL" id="UINC01091926">
    <property type="protein sequence ID" value="SVC45079.1"/>
    <property type="molecule type" value="Genomic_DNA"/>
</dbReference>
<dbReference type="Pfam" id="PF01436">
    <property type="entry name" value="NHL"/>
    <property type="match status" value="1"/>
</dbReference>
<feature type="non-terminal residue" evidence="2">
    <location>
        <position position="310"/>
    </location>
</feature>
<dbReference type="SUPFAM" id="SSF101898">
    <property type="entry name" value="NHL repeat"/>
    <property type="match status" value="1"/>
</dbReference>
<evidence type="ECO:0008006" key="3">
    <source>
        <dbReference type="Google" id="ProtNLM"/>
    </source>
</evidence>
<organism evidence="2">
    <name type="scientific">marine metagenome</name>
    <dbReference type="NCBI Taxonomy" id="408172"/>
    <lineage>
        <taxon>unclassified sequences</taxon>
        <taxon>metagenomes</taxon>
        <taxon>ecological metagenomes</taxon>
    </lineage>
</organism>
<dbReference type="AlphaFoldDB" id="A0A382M871"/>
<name>A0A382M871_9ZZZZ</name>
<dbReference type="PANTHER" id="PTHR13833">
    <property type="match status" value="1"/>
</dbReference>
<evidence type="ECO:0000256" key="1">
    <source>
        <dbReference type="ARBA" id="ARBA00022737"/>
    </source>
</evidence>
<keyword evidence="1" id="KW-0677">Repeat</keyword>
<dbReference type="Gene3D" id="2.120.10.30">
    <property type="entry name" value="TolB, C-terminal domain"/>
    <property type="match status" value="3"/>
</dbReference>
<gene>
    <name evidence="2" type="ORF">METZ01_LOCUS297933</name>
</gene>
<dbReference type="InterPro" id="IPR011042">
    <property type="entry name" value="6-blade_b-propeller_TolB-like"/>
</dbReference>
<proteinExistence type="predicted"/>
<dbReference type="PANTHER" id="PTHR13833:SF71">
    <property type="entry name" value="NHL DOMAIN-CONTAINING PROTEIN"/>
    <property type="match status" value="1"/>
</dbReference>
<dbReference type="InterPro" id="IPR001258">
    <property type="entry name" value="NHL_repeat"/>
</dbReference>